<feature type="binding site" evidence="5">
    <location>
        <position position="111"/>
    </location>
    <ligand>
        <name>ATP</name>
        <dbReference type="ChEBI" id="CHEBI:30616"/>
    </ligand>
</feature>
<dbReference type="InterPro" id="IPR008271">
    <property type="entry name" value="Ser/Thr_kinase_AS"/>
</dbReference>
<accession>A0A9X2FHE2</accession>
<dbReference type="Gene3D" id="1.10.510.10">
    <property type="entry name" value="Transferase(Phosphotransferase) domain 1"/>
    <property type="match status" value="1"/>
</dbReference>
<keyword evidence="6" id="KW-0812">Transmembrane</keyword>
<organism evidence="8 9">
    <name type="scientific">Aeoliella straminimaris</name>
    <dbReference type="NCBI Taxonomy" id="2954799"/>
    <lineage>
        <taxon>Bacteria</taxon>
        <taxon>Pseudomonadati</taxon>
        <taxon>Planctomycetota</taxon>
        <taxon>Planctomycetia</taxon>
        <taxon>Pirellulales</taxon>
        <taxon>Lacipirellulaceae</taxon>
        <taxon>Aeoliella</taxon>
    </lineage>
</organism>
<reference evidence="8" key="1">
    <citation type="submission" date="2022-06" db="EMBL/GenBank/DDBJ databases">
        <title>Aeoliella straminimaris, a novel planctomycete from sediments.</title>
        <authorList>
            <person name="Vitorino I.R."/>
            <person name="Lage O.M."/>
        </authorList>
    </citation>
    <scope>NUCLEOTIDE SEQUENCE</scope>
    <source>
        <strain evidence="8">ICT_H6.2</strain>
    </source>
</reference>
<gene>
    <name evidence="8" type="ORF">NG895_18710</name>
</gene>
<keyword evidence="6" id="KW-0472">Membrane</keyword>
<proteinExistence type="predicted"/>
<feature type="transmembrane region" description="Helical" evidence="6">
    <location>
        <begin position="401"/>
        <end position="423"/>
    </location>
</feature>
<evidence type="ECO:0000256" key="1">
    <source>
        <dbReference type="ARBA" id="ARBA00022679"/>
    </source>
</evidence>
<dbReference type="RefSeq" id="WP_252854052.1">
    <property type="nucleotide sequence ID" value="NZ_JAMXLR010000062.1"/>
</dbReference>
<dbReference type="PROSITE" id="PS00107">
    <property type="entry name" value="PROTEIN_KINASE_ATP"/>
    <property type="match status" value="1"/>
</dbReference>
<protein>
    <submittedName>
        <fullName evidence="8">Protein kinase</fullName>
    </submittedName>
</protein>
<dbReference type="GO" id="GO:0005524">
    <property type="term" value="F:ATP binding"/>
    <property type="evidence" value="ECO:0007669"/>
    <property type="project" value="UniProtKB-UniRule"/>
</dbReference>
<keyword evidence="4 5" id="KW-0067">ATP-binding</keyword>
<evidence type="ECO:0000313" key="8">
    <source>
        <dbReference type="EMBL" id="MCO6045936.1"/>
    </source>
</evidence>
<dbReference type="SMART" id="SM00028">
    <property type="entry name" value="TPR"/>
    <property type="match status" value="5"/>
</dbReference>
<keyword evidence="9" id="KW-1185">Reference proteome</keyword>
<keyword evidence="6" id="KW-1133">Transmembrane helix</keyword>
<name>A0A9X2FHE2_9BACT</name>
<dbReference type="PANTHER" id="PTHR43289">
    <property type="entry name" value="MITOGEN-ACTIVATED PROTEIN KINASE KINASE KINASE 20-RELATED"/>
    <property type="match status" value="1"/>
</dbReference>
<keyword evidence="1" id="KW-0808">Transferase</keyword>
<dbReference type="GO" id="GO:0004674">
    <property type="term" value="F:protein serine/threonine kinase activity"/>
    <property type="evidence" value="ECO:0007669"/>
    <property type="project" value="TreeGrafter"/>
</dbReference>
<evidence type="ECO:0000313" key="9">
    <source>
        <dbReference type="Proteomes" id="UP001155241"/>
    </source>
</evidence>
<evidence type="ECO:0000256" key="5">
    <source>
        <dbReference type="PROSITE-ProRule" id="PRU10141"/>
    </source>
</evidence>
<dbReference type="InterPro" id="IPR011009">
    <property type="entry name" value="Kinase-like_dom_sf"/>
</dbReference>
<dbReference type="Pfam" id="PF00069">
    <property type="entry name" value="Pkinase"/>
    <property type="match status" value="1"/>
</dbReference>
<evidence type="ECO:0000256" key="2">
    <source>
        <dbReference type="ARBA" id="ARBA00022741"/>
    </source>
</evidence>
<dbReference type="PROSITE" id="PS50011">
    <property type="entry name" value="PROTEIN_KINASE_DOM"/>
    <property type="match status" value="1"/>
</dbReference>
<dbReference type="CDD" id="cd14014">
    <property type="entry name" value="STKc_PknB_like"/>
    <property type="match status" value="1"/>
</dbReference>
<dbReference type="AlphaFoldDB" id="A0A9X2FHE2"/>
<evidence type="ECO:0000259" key="7">
    <source>
        <dbReference type="PROSITE" id="PS50011"/>
    </source>
</evidence>
<dbReference type="InterPro" id="IPR011990">
    <property type="entry name" value="TPR-like_helical_dom_sf"/>
</dbReference>
<dbReference type="Gene3D" id="1.25.40.10">
    <property type="entry name" value="Tetratricopeptide repeat domain"/>
    <property type="match status" value="3"/>
</dbReference>
<dbReference type="InterPro" id="IPR019734">
    <property type="entry name" value="TPR_rpt"/>
</dbReference>
<dbReference type="Gene3D" id="3.30.200.20">
    <property type="entry name" value="Phosphorylase Kinase, domain 1"/>
    <property type="match status" value="1"/>
</dbReference>
<keyword evidence="3 8" id="KW-0418">Kinase</keyword>
<evidence type="ECO:0000256" key="6">
    <source>
        <dbReference type="SAM" id="Phobius"/>
    </source>
</evidence>
<dbReference type="PROSITE" id="PS00108">
    <property type="entry name" value="PROTEIN_KINASE_ST"/>
    <property type="match status" value="1"/>
</dbReference>
<keyword evidence="2 5" id="KW-0547">Nucleotide-binding</keyword>
<sequence>MKSRAIHDDVKTAADPPHELCEMLVAYDEHGPLDAWQESELPEELRQRFAVDRHCLDLLHRAWPAEPPPEPDPASPRELGDFRIVREIGRGGMGIVYEAEQLSLGRRVALKVLPFAAVLDANQLLRFKNEAQAAASLHREGIVPVYAVGCDRGVHYYAMQLIEGQTLAEWIADQRHAIGSSQGGKQVSLSADTAPVAELETKKTQASSNSVRRAAELAAEAAESLEYAHEQGIVHRDIKPSNLLVDSRGRAWITDFGLARVEANPALTASGDMLGTLRYMSPEQATGKATDVNHRADVYGLGAALYEMLILRPVHDAKERGRLLKQIADDEPSGLRSLNFQVPIDLETIVLKSLAKDPVDRYDTAGAMAADLRRFLAGNEISARRPGLIERAKRWLRRRPHVAMSLAAIIAVLLIASTVATAISRQSQRDTAAALTSADANFDLAMKAIDRAVKTGEDDGINRQEEMLQDAAKLYRQLVPPVSTTPRELTNKERTFHQRRSEVLYRLAALQRQRGDYKVAEQTAREAIEAGQGLVKRDPGDPAAARILAVGYNSLGDVYYKSMHYVEAEHVYSAGLPVVYAAREMPDALVETEAWLLGGLARVHWVFNRHEQAEDAFSVALKAEERLLSGADRDSTALSNHAGTLNDYAMLLHNQGKRHEAIIHLKQAVALELEAREVAPENTSIPLFLHHHLCLLAREYNSAGDDQACLDTCQLIATNLPRKLRSYSSAAEFGSYTLEHLKQAKSLPAGKLAEHQAQVRIWLAEAVVAPEFEPEFLHRHVGLLTQSPDSITYDPQTAVTLGKRLVRTRPEVARFWTMLALAHTRSGDPAAATEAIARAEGATQDADSDTDLLIVRTLICQASGDVEQAKACYQELAAWRSEHEHQMEDSEWHLRLVAELDGIFADLETSSATAGTIKQHHHEVAP</sequence>
<dbReference type="SMART" id="SM00220">
    <property type="entry name" value="S_TKc"/>
    <property type="match status" value="1"/>
</dbReference>
<dbReference type="Proteomes" id="UP001155241">
    <property type="component" value="Unassembled WGS sequence"/>
</dbReference>
<dbReference type="InterPro" id="IPR017441">
    <property type="entry name" value="Protein_kinase_ATP_BS"/>
</dbReference>
<dbReference type="InterPro" id="IPR000719">
    <property type="entry name" value="Prot_kinase_dom"/>
</dbReference>
<comment type="caution">
    <text evidence="8">The sequence shown here is derived from an EMBL/GenBank/DDBJ whole genome shotgun (WGS) entry which is preliminary data.</text>
</comment>
<dbReference type="SUPFAM" id="SSF48452">
    <property type="entry name" value="TPR-like"/>
    <property type="match status" value="2"/>
</dbReference>
<evidence type="ECO:0000256" key="4">
    <source>
        <dbReference type="ARBA" id="ARBA00022840"/>
    </source>
</evidence>
<dbReference type="SUPFAM" id="SSF56112">
    <property type="entry name" value="Protein kinase-like (PK-like)"/>
    <property type="match status" value="1"/>
</dbReference>
<dbReference type="EMBL" id="JAMXLR010000062">
    <property type="protein sequence ID" value="MCO6045936.1"/>
    <property type="molecule type" value="Genomic_DNA"/>
</dbReference>
<feature type="domain" description="Protein kinase" evidence="7">
    <location>
        <begin position="82"/>
        <end position="376"/>
    </location>
</feature>
<evidence type="ECO:0000256" key="3">
    <source>
        <dbReference type="ARBA" id="ARBA00022777"/>
    </source>
</evidence>
<dbReference type="PANTHER" id="PTHR43289:SF34">
    <property type="entry name" value="SERINE_THREONINE-PROTEIN KINASE YBDM-RELATED"/>
    <property type="match status" value="1"/>
</dbReference>